<dbReference type="HAMAP" id="MF_01400">
    <property type="entry name" value="MsrB"/>
    <property type="match status" value="1"/>
</dbReference>
<dbReference type="AlphaFoldDB" id="A0A223ATP0"/>
<feature type="active site" description="Nucleophile" evidence="6">
    <location>
        <position position="300"/>
    </location>
</feature>
<evidence type="ECO:0000256" key="5">
    <source>
        <dbReference type="ARBA" id="ARBA00048782"/>
    </source>
</evidence>
<dbReference type="InterPro" id="IPR011057">
    <property type="entry name" value="Mss4-like_sf"/>
</dbReference>
<dbReference type="FunFam" id="2.170.150.20:FF:000003">
    <property type="entry name" value="Peptide methionine sulfoxide reductase MsrB"/>
    <property type="match status" value="1"/>
</dbReference>
<name>A0A223ATP0_9FIRM</name>
<dbReference type="PROSITE" id="PS51790">
    <property type="entry name" value="MSRB"/>
    <property type="match status" value="1"/>
</dbReference>
<organism evidence="9 10">
    <name type="scientific">Mogibacterium pumilum</name>
    <dbReference type="NCBI Taxonomy" id="86332"/>
    <lineage>
        <taxon>Bacteria</taxon>
        <taxon>Bacillati</taxon>
        <taxon>Bacillota</taxon>
        <taxon>Clostridia</taxon>
        <taxon>Peptostreptococcales</taxon>
        <taxon>Anaerovoracaceae</taxon>
        <taxon>Mogibacterium</taxon>
    </lineage>
</organism>
<dbReference type="GO" id="GO:0005737">
    <property type="term" value="C:cytoplasm"/>
    <property type="evidence" value="ECO:0007669"/>
    <property type="project" value="TreeGrafter"/>
</dbReference>
<sequence>MSKNIYFAGGCFWGTERVFKEIPGVIETTVGYANGSTENPTYEQVCRGNTGHREAVKIVYNPERLSLEKLTHAFFMVIDPTVQNKQGADIGTQYQTGVYYEDEKDLPTLEKVFAQQEEIHEEIYVELEPLYSFYDAEDYHQDYLDKNPGGYCHITNYEIEEVRALFAAETAEAGQEVKDDLYPSDETEEELFYRIGPQAYNVVRKSGTERAFSGEYDDFFEKGIYVDVVSGEPLFVSTDKFNSGCGWPAFTKPISEEHVTYLRDTTFGMERVEVRSKGANSHLGHVFQDGPAEDGGMRYCINSAALKFIPVEDMLEADYGDLIELVK</sequence>
<evidence type="ECO:0000256" key="3">
    <source>
        <dbReference type="ARBA" id="ARBA00047806"/>
    </source>
</evidence>
<dbReference type="GO" id="GO:0033744">
    <property type="term" value="F:L-methionine:thioredoxin-disulfide S-oxidoreductase activity"/>
    <property type="evidence" value="ECO:0007669"/>
    <property type="project" value="RHEA"/>
</dbReference>
<accession>A0A223ATP0</accession>
<dbReference type="Gene3D" id="2.170.150.20">
    <property type="entry name" value="Peptide methionine sulfoxide reductase"/>
    <property type="match status" value="1"/>
</dbReference>
<dbReference type="SUPFAM" id="SSF51316">
    <property type="entry name" value="Mss4-like"/>
    <property type="match status" value="1"/>
</dbReference>
<feature type="active site" evidence="7">
    <location>
        <position position="11"/>
    </location>
</feature>
<evidence type="ECO:0000313" key="9">
    <source>
        <dbReference type="EMBL" id="ASS38337.1"/>
    </source>
</evidence>
<gene>
    <name evidence="6" type="primary">msrB</name>
    <name evidence="7" type="synonym">msrA</name>
    <name evidence="9" type="ORF">AXF17_07965</name>
</gene>
<proteinExistence type="inferred from homology"/>
<dbReference type="Proteomes" id="UP000214689">
    <property type="component" value="Chromosome"/>
</dbReference>
<comment type="catalytic activity">
    <reaction evidence="4 6">
        <text>L-methionyl-[protein] + [thioredoxin]-disulfide + H2O = L-methionyl-(R)-S-oxide-[protein] + [thioredoxin]-dithiol</text>
        <dbReference type="Rhea" id="RHEA:24164"/>
        <dbReference type="Rhea" id="RHEA-COMP:10698"/>
        <dbReference type="Rhea" id="RHEA-COMP:10700"/>
        <dbReference type="Rhea" id="RHEA-COMP:12313"/>
        <dbReference type="Rhea" id="RHEA-COMP:12314"/>
        <dbReference type="ChEBI" id="CHEBI:15377"/>
        <dbReference type="ChEBI" id="CHEBI:16044"/>
        <dbReference type="ChEBI" id="CHEBI:29950"/>
        <dbReference type="ChEBI" id="CHEBI:45764"/>
        <dbReference type="ChEBI" id="CHEBI:50058"/>
        <dbReference type="EC" id="1.8.4.12"/>
    </reaction>
</comment>
<comment type="caution">
    <text evidence="6">Lacks conserved residue(s) required for the propagation of feature annotation.</text>
</comment>
<protein>
    <recommendedName>
        <fullName evidence="6 7">Multifunctional fusion protein</fullName>
    </recommendedName>
    <domain>
        <recommendedName>
            <fullName evidence="7">Peptide methionine sulfoxide reductase MsrA</fullName>
            <shortName evidence="7">Protein-methionine-S-oxide reductase</shortName>
            <ecNumber evidence="7">1.8.4.11</ecNumber>
        </recommendedName>
        <alternativeName>
            <fullName evidence="7">Peptide-methionine (S)-S-oxide reductase</fullName>
            <shortName evidence="7">Peptide Met(O) reductase</shortName>
        </alternativeName>
    </domain>
    <domain>
        <recommendedName>
            <fullName evidence="6">Peptide methionine sulfoxide reductase MsrB</fullName>
            <ecNumber evidence="6">1.8.4.12</ecNumber>
        </recommendedName>
        <alternativeName>
            <fullName evidence="6">Peptide-methionine (R)-S-oxide reductase</fullName>
        </alternativeName>
    </domain>
</protein>
<comment type="catalytic activity">
    <reaction evidence="5 7">
        <text>[thioredoxin]-disulfide + L-methionine + H2O = L-methionine (S)-S-oxide + [thioredoxin]-dithiol</text>
        <dbReference type="Rhea" id="RHEA:19993"/>
        <dbReference type="Rhea" id="RHEA-COMP:10698"/>
        <dbReference type="Rhea" id="RHEA-COMP:10700"/>
        <dbReference type="ChEBI" id="CHEBI:15377"/>
        <dbReference type="ChEBI" id="CHEBI:29950"/>
        <dbReference type="ChEBI" id="CHEBI:50058"/>
        <dbReference type="ChEBI" id="CHEBI:57844"/>
        <dbReference type="ChEBI" id="CHEBI:58772"/>
        <dbReference type="EC" id="1.8.4.11"/>
    </reaction>
</comment>
<dbReference type="SUPFAM" id="SSF55068">
    <property type="entry name" value="Peptide methionine sulfoxide reductase"/>
    <property type="match status" value="1"/>
</dbReference>
<evidence type="ECO:0000256" key="2">
    <source>
        <dbReference type="ARBA" id="ARBA00023268"/>
    </source>
</evidence>
<comment type="similarity">
    <text evidence="6">Belongs to the MsrB Met sulfoxide reductase family.</text>
</comment>
<evidence type="ECO:0000313" key="10">
    <source>
        <dbReference type="Proteomes" id="UP000214689"/>
    </source>
</evidence>
<dbReference type="EMBL" id="CP016199">
    <property type="protein sequence ID" value="ASS38337.1"/>
    <property type="molecule type" value="Genomic_DNA"/>
</dbReference>
<comment type="catalytic activity">
    <reaction evidence="3 7">
        <text>L-methionyl-[protein] + [thioredoxin]-disulfide + H2O = L-methionyl-(S)-S-oxide-[protein] + [thioredoxin]-dithiol</text>
        <dbReference type="Rhea" id="RHEA:14217"/>
        <dbReference type="Rhea" id="RHEA-COMP:10698"/>
        <dbReference type="Rhea" id="RHEA-COMP:10700"/>
        <dbReference type="Rhea" id="RHEA-COMP:12313"/>
        <dbReference type="Rhea" id="RHEA-COMP:12315"/>
        <dbReference type="ChEBI" id="CHEBI:15377"/>
        <dbReference type="ChEBI" id="CHEBI:16044"/>
        <dbReference type="ChEBI" id="CHEBI:29950"/>
        <dbReference type="ChEBI" id="CHEBI:44120"/>
        <dbReference type="ChEBI" id="CHEBI:50058"/>
        <dbReference type="EC" id="1.8.4.11"/>
    </reaction>
</comment>
<dbReference type="InterPro" id="IPR036509">
    <property type="entry name" value="Met_Sox_Rdtase_MsrA_sf"/>
</dbReference>
<keyword evidence="10" id="KW-1185">Reference proteome</keyword>
<dbReference type="HAMAP" id="MF_01401">
    <property type="entry name" value="MsrA"/>
    <property type="match status" value="1"/>
</dbReference>
<dbReference type="Pfam" id="PF01641">
    <property type="entry name" value="SelR"/>
    <property type="match status" value="1"/>
</dbReference>
<keyword evidence="2" id="KW-0511">Multifunctional enzyme</keyword>
<dbReference type="OrthoDB" id="4174719at2"/>
<dbReference type="GO" id="GO:0033743">
    <property type="term" value="F:peptide-methionine (R)-S-oxide reductase activity"/>
    <property type="evidence" value="ECO:0007669"/>
    <property type="project" value="UniProtKB-UniRule"/>
</dbReference>
<comment type="similarity">
    <text evidence="7">Belongs to the MsrA Met sulfoxide reductase family.</text>
</comment>
<dbReference type="EC" id="1.8.4.11" evidence="7"/>
<dbReference type="RefSeq" id="WP_094234575.1">
    <property type="nucleotide sequence ID" value="NZ_CP016199.1"/>
</dbReference>
<dbReference type="InterPro" id="IPR050162">
    <property type="entry name" value="MsrA_MetSO_reductase"/>
</dbReference>
<reference evidence="10" key="1">
    <citation type="submission" date="2016-05" db="EMBL/GenBank/DDBJ databases">
        <authorList>
            <person name="Holder M.E."/>
            <person name="Ajami N.J."/>
            <person name="Petrosino J.F."/>
        </authorList>
    </citation>
    <scope>NUCLEOTIDE SEQUENCE [LARGE SCALE GENOMIC DNA]</scope>
    <source>
        <strain evidence="10">ATCC 700696</strain>
    </source>
</reference>
<keyword evidence="1 6" id="KW-0560">Oxidoreductase</keyword>
<evidence type="ECO:0000256" key="7">
    <source>
        <dbReference type="HAMAP-Rule" id="MF_01401"/>
    </source>
</evidence>
<dbReference type="Pfam" id="PF01625">
    <property type="entry name" value="PMSR"/>
    <property type="match status" value="1"/>
</dbReference>
<evidence type="ECO:0000256" key="6">
    <source>
        <dbReference type="HAMAP-Rule" id="MF_01400"/>
    </source>
</evidence>
<dbReference type="InterPro" id="IPR002579">
    <property type="entry name" value="Met_Sox_Rdtase_MsrB_dom"/>
</dbReference>
<dbReference type="GO" id="GO:0034599">
    <property type="term" value="P:cellular response to oxidative stress"/>
    <property type="evidence" value="ECO:0007669"/>
    <property type="project" value="TreeGrafter"/>
</dbReference>
<dbReference type="PANTHER" id="PTHR42799:SF2">
    <property type="entry name" value="MITOCHONDRIAL PEPTIDE METHIONINE SULFOXIDE REDUCTASE"/>
    <property type="match status" value="1"/>
</dbReference>
<feature type="domain" description="MsrB" evidence="8">
    <location>
        <begin position="188"/>
        <end position="311"/>
    </location>
</feature>
<dbReference type="PANTHER" id="PTHR42799">
    <property type="entry name" value="MITOCHONDRIAL PEPTIDE METHIONINE SULFOXIDE REDUCTASE"/>
    <property type="match status" value="1"/>
</dbReference>
<evidence type="ECO:0000256" key="4">
    <source>
        <dbReference type="ARBA" id="ARBA00048488"/>
    </source>
</evidence>
<dbReference type="Gene3D" id="3.30.1060.10">
    <property type="entry name" value="Peptide methionine sulphoxide reductase MsrA"/>
    <property type="match status" value="1"/>
</dbReference>
<evidence type="ECO:0000256" key="1">
    <source>
        <dbReference type="ARBA" id="ARBA00023002"/>
    </source>
</evidence>
<evidence type="ECO:0000259" key="8">
    <source>
        <dbReference type="PROSITE" id="PS51790"/>
    </source>
</evidence>
<dbReference type="InterPro" id="IPR002569">
    <property type="entry name" value="Met_Sox_Rdtase_MsrA_dom"/>
</dbReference>
<dbReference type="NCBIfam" id="TIGR00401">
    <property type="entry name" value="msrA"/>
    <property type="match status" value="1"/>
</dbReference>
<dbReference type="EC" id="1.8.4.12" evidence="6"/>
<dbReference type="NCBIfam" id="TIGR00357">
    <property type="entry name" value="peptide-methionine (R)-S-oxide reductase MsrB"/>
    <property type="match status" value="1"/>
</dbReference>
<comment type="function">
    <text evidence="7">Has an important function as a repair enzyme for proteins that have been inactivated by oxidation. Catalyzes the reversible oxidation-reduction of methionine sulfoxide in proteins to methionine.</text>
</comment>
<dbReference type="GO" id="GO:0008113">
    <property type="term" value="F:peptide-methionine (S)-S-oxide reductase activity"/>
    <property type="evidence" value="ECO:0007669"/>
    <property type="project" value="UniProtKB-UniRule"/>
</dbReference>